<reference evidence="2 3" key="1">
    <citation type="submission" date="2005-09" db="EMBL/GenBank/DDBJ databases">
        <authorList>
            <person name="Mural R.J."/>
            <person name="Li P.W."/>
            <person name="Adams M.D."/>
            <person name="Amanatides P.G."/>
            <person name="Baden-Tillson H."/>
            <person name="Barnstead M."/>
            <person name="Chin S.H."/>
            <person name="Dew I."/>
            <person name="Evans C.A."/>
            <person name="Ferriera S."/>
            <person name="Flanigan M."/>
            <person name="Fosler C."/>
            <person name="Glodek A."/>
            <person name="Gu Z."/>
            <person name="Holt R.A."/>
            <person name="Jennings D."/>
            <person name="Kraft C.L."/>
            <person name="Lu F."/>
            <person name="Nguyen T."/>
            <person name="Nusskern D.R."/>
            <person name="Pfannkoch C.M."/>
            <person name="Sitter C."/>
            <person name="Sutton G.G."/>
            <person name="Venter J.C."/>
            <person name="Wang Z."/>
            <person name="Woodage T."/>
            <person name="Zheng X.H."/>
            <person name="Zhong F."/>
        </authorList>
    </citation>
    <scope>NUCLEOTIDE SEQUENCE [LARGE SCALE GENOMIC DNA]</scope>
    <source>
        <strain>BN</strain>
        <strain evidence="3">Sprague-Dawley</strain>
    </source>
</reference>
<name>A6I9D5_RAT</name>
<dbReference type="AlphaFoldDB" id="A6I9D5"/>
<dbReference type="Proteomes" id="UP000234681">
    <property type="component" value="Chromosome 1"/>
</dbReference>
<feature type="compositionally biased region" description="Low complexity" evidence="1">
    <location>
        <begin position="16"/>
        <end position="30"/>
    </location>
</feature>
<evidence type="ECO:0000313" key="3">
    <source>
        <dbReference type="Proteomes" id="UP000234681"/>
    </source>
</evidence>
<gene>
    <name evidence="2" type="primary">RGD1564579_predicted</name>
    <name evidence="2" type="ORF">rCG_39623</name>
</gene>
<evidence type="ECO:0000256" key="1">
    <source>
        <dbReference type="SAM" id="MobiDB-lite"/>
    </source>
</evidence>
<evidence type="ECO:0000313" key="2">
    <source>
        <dbReference type="EMBL" id="EDM17395.1"/>
    </source>
</evidence>
<dbReference type="EMBL" id="CH473956">
    <property type="protein sequence ID" value="EDM17395.1"/>
    <property type="molecule type" value="Genomic_DNA"/>
</dbReference>
<proteinExistence type="predicted"/>
<accession>A6I9D5</accession>
<sequence length="58" mass="5974">MIVTGGTAVPTAVLTWPTTTTSSPSPSRAVRGVPTSSTLCEYPSPSFLFLTSVVTCDP</sequence>
<protein>
    <submittedName>
        <fullName evidence="2">Similar to yippee-like 3 (Predicted), isoform CRA_a</fullName>
    </submittedName>
</protein>
<organism evidence="2 3">
    <name type="scientific">Rattus norvegicus</name>
    <name type="common">Rat</name>
    <dbReference type="NCBI Taxonomy" id="10116"/>
    <lineage>
        <taxon>Eukaryota</taxon>
        <taxon>Metazoa</taxon>
        <taxon>Chordata</taxon>
        <taxon>Craniata</taxon>
        <taxon>Vertebrata</taxon>
        <taxon>Euteleostomi</taxon>
        <taxon>Mammalia</taxon>
        <taxon>Eutheria</taxon>
        <taxon>Euarchontoglires</taxon>
        <taxon>Glires</taxon>
        <taxon>Rodentia</taxon>
        <taxon>Myomorpha</taxon>
        <taxon>Muroidea</taxon>
        <taxon>Muridae</taxon>
        <taxon>Murinae</taxon>
        <taxon>Rattus</taxon>
    </lineage>
</organism>
<feature type="region of interest" description="Disordered" evidence="1">
    <location>
        <begin position="16"/>
        <end position="35"/>
    </location>
</feature>